<keyword evidence="2" id="KW-1185">Reference proteome</keyword>
<comment type="caution">
    <text evidence="1">The sequence shown here is derived from an EMBL/GenBank/DDBJ whole genome shotgun (WGS) entry which is preliminary data.</text>
</comment>
<evidence type="ECO:0000313" key="2">
    <source>
        <dbReference type="Proteomes" id="UP001154282"/>
    </source>
</evidence>
<evidence type="ECO:0000313" key="1">
    <source>
        <dbReference type="EMBL" id="CAI0555340.1"/>
    </source>
</evidence>
<dbReference type="AlphaFoldDB" id="A0AAV0RCE7"/>
<gene>
    <name evidence="1" type="ORF">LITE_LOCUS47566</name>
</gene>
<proteinExistence type="predicted"/>
<name>A0AAV0RCE7_9ROSI</name>
<reference evidence="1" key="1">
    <citation type="submission" date="2022-08" db="EMBL/GenBank/DDBJ databases">
        <authorList>
            <person name="Gutierrez-Valencia J."/>
        </authorList>
    </citation>
    <scope>NUCLEOTIDE SEQUENCE</scope>
</reference>
<dbReference type="Proteomes" id="UP001154282">
    <property type="component" value="Unassembled WGS sequence"/>
</dbReference>
<protein>
    <submittedName>
        <fullName evidence="1">Uncharacterized protein</fullName>
    </submittedName>
</protein>
<sequence length="73" mass="8502">MGCETSLRCLLWSYGEWGNILLPSMGSREERSSVFGHVYPVGFHLHSDMFCLIVRLHQPWKCFGWSAIDWRAL</sequence>
<dbReference type="EMBL" id="CAMGYJ010000010">
    <property type="protein sequence ID" value="CAI0555340.1"/>
    <property type="molecule type" value="Genomic_DNA"/>
</dbReference>
<accession>A0AAV0RCE7</accession>
<organism evidence="1 2">
    <name type="scientific">Linum tenue</name>
    <dbReference type="NCBI Taxonomy" id="586396"/>
    <lineage>
        <taxon>Eukaryota</taxon>
        <taxon>Viridiplantae</taxon>
        <taxon>Streptophyta</taxon>
        <taxon>Embryophyta</taxon>
        <taxon>Tracheophyta</taxon>
        <taxon>Spermatophyta</taxon>
        <taxon>Magnoliopsida</taxon>
        <taxon>eudicotyledons</taxon>
        <taxon>Gunneridae</taxon>
        <taxon>Pentapetalae</taxon>
        <taxon>rosids</taxon>
        <taxon>fabids</taxon>
        <taxon>Malpighiales</taxon>
        <taxon>Linaceae</taxon>
        <taxon>Linum</taxon>
    </lineage>
</organism>